<evidence type="ECO:0000256" key="4">
    <source>
        <dbReference type="ARBA" id="ARBA00022670"/>
    </source>
</evidence>
<evidence type="ECO:0000259" key="14">
    <source>
        <dbReference type="PROSITE" id="PS50235"/>
    </source>
</evidence>
<keyword evidence="9" id="KW-0788">Thiol protease</keyword>
<keyword evidence="13" id="KW-0472">Membrane</keyword>
<dbReference type="AlphaFoldDB" id="A0AAP0EG72"/>
<evidence type="ECO:0000256" key="9">
    <source>
        <dbReference type="ARBA" id="ARBA00022807"/>
    </source>
</evidence>
<evidence type="ECO:0000256" key="6">
    <source>
        <dbReference type="ARBA" id="ARBA00022771"/>
    </source>
</evidence>
<dbReference type="PROSITE" id="PS50235">
    <property type="entry name" value="USP_3"/>
    <property type="match status" value="1"/>
</dbReference>
<dbReference type="EMBL" id="JBBNAG010000012">
    <property type="protein sequence ID" value="KAK9088269.1"/>
    <property type="molecule type" value="Genomic_DNA"/>
</dbReference>
<evidence type="ECO:0000256" key="13">
    <source>
        <dbReference type="SAM" id="Phobius"/>
    </source>
</evidence>
<dbReference type="GO" id="GO:0005634">
    <property type="term" value="C:nucleus"/>
    <property type="evidence" value="ECO:0007669"/>
    <property type="project" value="TreeGrafter"/>
</dbReference>
<evidence type="ECO:0000256" key="3">
    <source>
        <dbReference type="ARBA" id="ARBA00012759"/>
    </source>
</evidence>
<dbReference type="PANTHER" id="PTHR24006">
    <property type="entry name" value="UBIQUITIN CARBOXYL-TERMINAL HYDROLASE"/>
    <property type="match status" value="1"/>
</dbReference>
<dbReference type="GO" id="GO:0016579">
    <property type="term" value="P:protein deubiquitination"/>
    <property type="evidence" value="ECO:0007669"/>
    <property type="project" value="InterPro"/>
</dbReference>
<dbReference type="GO" id="GO:0006508">
    <property type="term" value="P:proteolysis"/>
    <property type="evidence" value="ECO:0007669"/>
    <property type="project" value="UniProtKB-KW"/>
</dbReference>
<evidence type="ECO:0000256" key="11">
    <source>
        <dbReference type="PROSITE-ProRule" id="PRU00134"/>
    </source>
</evidence>
<evidence type="ECO:0000256" key="5">
    <source>
        <dbReference type="ARBA" id="ARBA00022723"/>
    </source>
</evidence>
<dbReference type="InterPro" id="IPR002893">
    <property type="entry name" value="Znf_MYND"/>
</dbReference>
<dbReference type="CDD" id="cd02661">
    <property type="entry name" value="Peptidase_C19E"/>
    <property type="match status" value="1"/>
</dbReference>
<keyword evidence="4" id="KW-0645">Protease</keyword>
<organism evidence="16 17">
    <name type="scientific">Stephania cephalantha</name>
    <dbReference type="NCBI Taxonomy" id="152367"/>
    <lineage>
        <taxon>Eukaryota</taxon>
        <taxon>Viridiplantae</taxon>
        <taxon>Streptophyta</taxon>
        <taxon>Embryophyta</taxon>
        <taxon>Tracheophyta</taxon>
        <taxon>Spermatophyta</taxon>
        <taxon>Magnoliopsida</taxon>
        <taxon>Ranunculales</taxon>
        <taxon>Menispermaceae</taxon>
        <taxon>Menispermoideae</taxon>
        <taxon>Cissampelideae</taxon>
        <taxon>Stephania</taxon>
    </lineage>
</organism>
<dbReference type="Proteomes" id="UP001419268">
    <property type="component" value="Unassembled WGS sequence"/>
</dbReference>
<feature type="compositionally biased region" description="Polar residues" evidence="12">
    <location>
        <begin position="380"/>
        <end position="399"/>
    </location>
</feature>
<evidence type="ECO:0000313" key="17">
    <source>
        <dbReference type="Proteomes" id="UP001419268"/>
    </source>
</evidence>
<dbReference type="Gene3D" id="6.10.140.2220">
    <property type="match status" value="1"/>
</dbReference>
<dbReference type="Gene3D" id="3.90.70.10">
    <property type="entry name" value="Cysteine proteinases"/>
    <property type="match status" value="1"/>
</dbReference>
<proteinExistence type="inferred from homology"/>
<dbReference type="PANTHER" id="PTHR24006:SF685">
    <property type="entry name" value="UBIQUITIN CARBOXYL-TERMINAL HYDROLASE 15"/>
    <property type="match status" value="1"/>
</dbReference>
<reference evidence="16 17" key="1">
    <citation type="submission" date="2024-01" db="EMBL/GenBank/DDBJ databases">
        <title>Genome assemblies of Stephania.</title>
        <authorList>
            <person name="Yang L."/>
        </authorList>
    </citation>
    <scope>NUCLEOTIDE SEQUENCE [LARGE SCALE GENOMIC DNA]</scope>
    <source>
        <strain evidence="16">JXDWG</strain>
        <tissue evidence="16">Leaf</tissue>
    </source>
</reference>
<dbReference type="InterPro" id="IPR050164">
    <property type="entry name" value="Peptidase_C19"/>
</dbReference>
<evidence type="ECO:0000256" key="7">
    <source>
        <dbReference type="ARBA" id="ARBA00022786"/>
    </source>
</evidence>
<dbReference type="FunFam" id="3.90.70.10:FF:000026">
    <property type="entry name" value="Ubiquitin carboxyl-terminal hydrolase 15"/>
    <property type="match status" value="1"/>
</dbReference>
<dbReference type="InterPro" id="IPR038765">
    <property type="entry name" value="Papain-like_cys_pep_sf"/>
</dbReference>
<comment type="caution">
    <text evidence="16">The sequence shown here is derived from an EMBL/GenBank/DDBJ whole genome shotgun (WGS) entry which is preliminary data.</text>
</comment>
<dbReference type="FunFam" id="6.10.140.2220:FF:000006">
    <property type="entry name" value="Ubiquitin carboxyl-terminal hydrolase 15"/>
    <property type="match status" value="1"/>
</dbReference>
<comment type="catalytic activity">
    <reaction evidence="1">
        <text>Thiol-dependent hydrolysis of ester, thioester, amide, peptide and isopeptide bonds formed by the C-terminal Gly of ubiquitin (a 76-residue protein attached to proteins as an intracellular targeting signal).</text>
        <dbReference type="EC" id="3.4.19.12"/>
    </reaction>
</comment>
<feature type="transmembrane region" description="Helical" evidence="13">
    <location>
        <begin position="7"/>
        <end position="27"/>
    </location>
</feature>
<dbReference type="SUPFAM" id="SSF144232">
    <property type="entry name" value="HIT/MYND zinc finger-like"/>
    <property type="match status" value="1"/>
</dbReference>
<feature type="domain" description="MYND-type" evidence="15">
    <location>
        <begin position="76"/>
        <end position="113"/>
    </location>
</feature>
<evidence type="ECO:0000256" key="10">
    <source>
        <dbReference type="ARBA" id="ARBA00022833"/>
    </source>
</evidence>
<feature type="domain" description="USP" evidence="14">
    <location>
        <begin position="453"/>
        <end position="759"/>
    </location>
</feature>
<dbReference type="Pfam" id="PF01753">
    <property type="entry name" value="zf-MYND"/>
    <property type="match status" value="1"/>
</dbReference>
<dbReference type="GO" id="GO:0008270">
    <property type="term" value="F:zinc ion binding"/>
    <property type="evidence" value="ECO:0007669"/>
    <property type="project" value="UniProtKB-KW"/>
</dbReference>
<name>A0AAP0EG72_9MAGN</name>
<dbReference type="InterPro" id="IPR018200">
    <property type="entry name" value="USP_CS"/>
</dbReference>
<evidence type="ECO:0000256" key="2">
    <source>
        <dbReference type="ARBA" id="ARBA00009085"/>
    </source>
</evidence>
<keyword evidence="13" id="KW-1133">Transmembrane helix</keyword>
<keyword evidence="5" id="KW-0479">Metal-binding</keyword>
<evidence type="ECO:0000256" key="1">
    <source>
        <dbReference type="ARBA" id="ARBA00000707"/>
    </source>
</evidence>
<feature type="region of interest" description="Disordered" evidence="12">
    <location>
        <begin position="316"/>
        <end position="399"/>
    </location>
</feature>
<dbReference type="GO" id="GO:0004843">
    <property type="term" value="F:cysteine-type deubiquitinase activity"/>
    <property type="evidence" value="ECO:0007669"/>
    <property type="project" value="UniProtKB-EC"/>
</dbReference>
<evidence type="ECO:0000256" key="8">
    <source>
        <dbReference type="ARBA" id="ARBA00022801"/>
    </source>
</evidence>
<gene>
    <name evidence="16" type="ORF">Scep_027351</name>
</gene>
<dbReference type="PROSITE" id="PS00972">
    <property type="entry name" value="USP_1"/>
    <property type="match status" value="1"/>
</dbReference>
<dbReference type="Pfam" id="PF00443">
    <property type="entry name" value="UCH"/>
    <property type="match status" value="1"/>
</dbReference>
<keyword evidence="10" id="KW-0862">Zinc</keyword>
<feature type="region of interest" description="Disordered" evidence="12">
    <location>
        <begin position="786"/>
        <end position="809"/>
    </location>
</feature>
<keyword evidence="13" id="KW-0812">Transmembrane</keyword>
<dbReference type="EC" id="3.4.19.12" evidence="3"/>
<dbReference type="PROSITE" id="PS50865">
    <property type="entry name" value="ZF_MYND_2"/>
    <property type="match status" value="1"/>
</dbReference>
<protein>
    <recommendedName>
        <fullName evidence="3">ubiquitinyl hydrolase 1</fullName>
        <ecNumber evidence="3">3.4.19.12</ecNumber>
    </recommendedName>
</protein>
<sequence>MLEPREADLLVLFLLFVVLPLVTYILLGKWSEVSERKERISLLAQLAAEEAFRAESMTTTLHIPVRTSPKTNIHQCARCSSPATTRCSGCKSVRYCSGKCQIIHWRQAHKLECQRLEGSAKFEESINQRVLQPENFNSQFIRNNTKEAKRENASSNKPNCISSLATPRISAIDSSHVSSSERTLFERNSEVLQGERVCFSGFEEASISRLTSPCSSSVSQSIEASSRHKLGNANTMALPEETCKADSFRHVFDDGSSVPMGTMHESHKVKGKGVRVCIPGSNCSTSKLPCSGQVGRNAFVIGSEFLSSNGNAHGDKFASNNESEEFDHPAGRISLKSITKSKSKGHASEPRDTLSPLSTSKASKEYPSSLKDRKGHVPQVPQSNASMPHPAQGSNALHDSSVMNKTGLKKLPDPPRQEASGASATAQRKMKVLFSYEEFMKYFQCETWDISPRGLLNCGNSCYANAVLQCLACTKPLNIYLLGRSHSRNCQVKDWCLMCELEQLVAISRECEGPLSPSRILSRMRNISFQMGGGSQEDAHEFLRLLVASMQSICLAEVGGERKVDPRLQETTFIQHAFGGCLRSKVRCLKCHHESERYERIMDLTLEILGWVESLEDALTQFTACEDLDGENMYRCGRCTTYVRARKQLRIHEAPNILTIVLKRFQKGSYGKINKCITFPEMLDMIPFMTGTGDSPPLYMLYAVVVHLDTLNASFSGHYVSYVKDQQGAWFRIDDTEVQPVPMSQVMSEGAYVLFYSRFFPRTPTIGKSTALQSFASARHCVSKTLKSTKHGQHRPSESIFTSEHPPYSVPRPAVGGASNVIPTNGTSVTKQSVLPSRETHADSISMDFSDATSSDWSTLFTSSDESSFTTESTRDSFSTVDYIDSFTADPISSIFNGYTPEYSANGNVSCRSFYHCKPQTKILSEGKSFVLNSYLSGQPLSKMQNGKNPSRLSVPSA</sequence>
<dbReference type="GO" id="GO:0005829">
    <property type="term" value="C:cytosol"/>
    <property type="evidence" value="ECO:0007669"/>
    <property type="project" value="TreeGrafter"/>
</dbReference>
<evidence type="ECO:0000313" key="16">
    <source>
        <dbReference type="EMBL" id="KAK9088269.1"/>
    </source>
</evidence>
<comment type="similarity">
    <text evidence="2">Belongs to the peptidase C19 family.</text>
</comment>
<evidence type="ECO:0000259" key="15">
    <source>
        <dbReference type="PROSITE" id="PS50865"/>
    </source>
</evidence>
<keyword evidence="8" id="KW-0378">Hydrolase</keyword>
<feature type="region of interest" description="Disordered" evidence="12">
    <location>
        <begin position="405"/>
        <end position="424"/>
    </location>
</feature>
<evidence type="ECO:0000256" key="12">
    <source>
        <dbReference type="SAM" id="MobiDB-lite"/>
    </source>
</evidence>
<keyword evidence="6 11" id="KW-0863">Zinc-finger</keyword>
<dbReference type="InterPro" id="IPR001394">
    <property type="entry name" value="Peptidase_C19_UCH"/>
</dbReference>
<keyword evidence="17" id="KW-1185">Reference proteome</keyword>
<keyword evidence="7" id="KW-0833">Ubl conjugation pathway</keyword>
<dbReference type="SUPFAM" id="SSF54001">
    <property type="entry name" value="Cysteine proteinases"/>
    <property type="match status" value="1"/>
</dbReference>
<accession>A0AAP0EG72</accession>
<dbReference type="InterPro" id="IPR028889">
    <property type="entry name" value="USP"/>
</dbReference>